<keyword evidence="4" id="KW-0862">Zinc</keyword>
<keyword evidence="7" id="KW-1185">Reference proteome</keyword>
<sequence>MRRRRLLAAGSALAGTVTAGVVSQPAADEGLFAAAREPGDAGEPRRRTERLFSGTVHETPLYEIDAPRDGPTAMVFGGVHGDERSGITVAHEITDWYPDAGTLVVVPETNRVAVDNDEREGEYGDLNRHFPAGREPETDLARGIWDTVVAQDPDVVLDLHRSLGIYGLHREYVGQLILHSPDAHGETLAESLTDDGVPWYLPFHRFTARETSLSGSLLFQKVARDLEVPTYLFETTEFLLDRETRVDLTRLATAHVLSLHDVLEPEVER</sequence>
<gene>
    <name evidence="6" type="ORF">SAMN05421752_104265</name>
</gene>
<evidence type="ECO:0000256" key="3">
    <source>
        <dbReference type="ARBA" id="ARBA00022801"/>
    </source>
</evidence>
<dbReference type="Proteomes" id="UP000185936">
    <property type="component" value="Unassembled WGS sequence"/>
</dbReference>
<dbReference type="STRING" id="308853.SAMN05421752_104265"/>
<dbReference type="Pfam" id="PF24827">
    <property type="entry name" value="AstE_AspA_cat"/>
    <property type="match status" value="1"/>
</dbReference>
<dbReference type="OrthoDB" id="170089at2157"/>
<dbReference type="InterPro" id="IPR055438">
    <property type="entry name" value="AstE_AspA_cat"/>
</dbReference>
<evidence type="ECO:0000313" key="6">
    <source>
        <dbReference type="EMBL" id="SIR89381.1"/>
    </source>
</evidence>
<keyword evidence="2" id="KW-0479">Metal-binding</keyword>
<evidence type="ECO:0000256" key="2">
    <source>
        <dbReference type="ARBA" id="ARBA00022723"/>
    </source>
</evidence>
<proteinExistence type="predicted"/>
<reference evidence="7" key="1">
    <citation type="submission" date="2017-01" db="EMBL/GenBank/DDBJ databases">
        <authorList>
            <person name="Varghese N."/>
            <person name="Submissions S."/>
        </authorList>
    </citation>
    <scope>NUCLEOTIDE SEQUENCE [LARGE SCALE GENOMIC DNA]</scope>
    <source>
        <strain evidence="7">type strain: HArc-</strain>
    </source>
</reference>
<protein>
    <submittedName>
        <fullName evidence="6">Succinylglutamate desuccinylase / Aspartoacylase family protein</fullName>
    </submittedName>
</protein>
<name>A0A1N7EMR1_9EURY</name>
<dbReference type="EMBL" id="FTNR01000004">
    <property type="protein sequence ID" value="SIR89381.1"/>
    <property type="molecule type" value="Genomic_DNA"/>
</dbReference>
<comment type="cofactor">
    <cofactor evidence="1">
        <name>Zn(2+)</name>
        <dbReference type="ChEBI" id="CHEBI:29105"/>
    </cofactor>
</comment>
<accession>A0A1N7EMR1</accession>
<dbReference type="GO" id="GO:0046872">
    <property type="term" value="F:metal ion binding"/>
    <property type="evidence" value="ECO:0007669"/>
    <property type="project" value="UniProtKB-KW"/>
</dbReference>
<evidence type="ECO:0000256" key="1">
    <source>
        <dbReference type="ARBA" id="ARBA00001947"/>
    </source>
</evidence>
<evidence type="ECO:0000256" key="4">
    <source>
        <dbReference type="ARBA" id="ARBA00022833"/>
    </source>
</evidence>
<dbReference type="RefSeq" id="WP_076608660.1">
    <property type="nucleotide sequence ID" value="NZ_FTNR01000004.1"/>
</dbReference>
<dbReference type="AlphaFoldDB" id="A0A1N7EMR1"/>
<keyword evidence="3" id="KW-0378">Hydrolase</keyword>
<evidence type="ECO:0000259" key="5">
    <source>
        <dbReference type="Pfam" id="PF24827"/>
    </source>
</evidence>
<dbReference type="Gene3D" id="3.40.630.10">
    <property type="entry name" value="Zn peptidases"/>
    <property type="match status" value="1"/>
</dbReference>
<evidence type="ECO:0000313" key="7">
    <source>
        <dbReference type="Proteomes" id="UP000185936"/>
    </source>
</evidence>
<dbReference type="GO" id="GO:0016788">
    <property type="term" value="F:hydrolase activity, acting on ester bonds"/>
    <property type="evidence" value="ECO:0007669"/>
    <property type="project" value="InterPro"/>
</dbReference>
<dbReference type="SUPFAM" id="SSF53187">
    <property type="entry name" value="Zn-dependent exopeptidases"/>
    <property type="match status" value="1"/>
</dbReference>
<feature type="domain" description="Succinylglutamate desuccinylase/Aspartoacylase catalytic" evidence="5">
    <location>
        <begin position="69"/>
        <end position="161"/>
    </location>
</feature>
<organism evidence="6 7">
    <name type="scientific">Natronorubrum thiooxidans</name>
    <dbReference type="NCBI Taxonomy" id="308853"/>
    <lineage>
        <taxon>Archaea</taxon>
        <taxon>Methanobacteriati</taxon>
        <taxon>Methanobacteriota</taxon>
        <taxon>Stenosarchaea group</taxon>
        <taxon>Halobacteria</taxon>
        <taxon>Halobacteriales</taxon>
        <taxon>Natrialbaceae</taxon>
        <taxon>Natronorubrum</taxon>
    </lineage>
</organism>